<feature type="region of interest" description="Disordered" evidence="1">
    <location>
        <begin position="1"/>
        <end position="27"/>
    </location>
</feature>
<sequence>MQEGTTKRLDSKQGYYRHDKAERERKEPVYDEYTESVFEKCRTSGKKYIIHTSYSSRFTPSEKTGTVTDREFFKALYA</sequence>
<proteinExistence type="predicted"/>
<organism evidence="2">
    <name type="scientific">Siphoviridae sp. cthSp75</name>
    <dbReference type="NCBI Taxonomy" id="2826424"/>
    <lineage>
        <taxon>Viruses</taxon>
        <taxon>Duplodnaviria</taxon>
        <taxon>Heunggongvirae</taxon>
        <taxon>Uroviricota</taxon>
        <taxon>Caudoviricetes</taxon>
    </lineage>
</organism>
<protein>
    <submittedName>
        <fullName evidence="2">Uncharacterized protein</fullName>
    </submittedName>
</protein>
<accession>A0A8S5NDS2</accession>
<evidence type="ECO:0000256" key="1">
    <source>
        <dbReference type="SAM" id="MobiDB-lite"/>
    </source>
</evidence>
<evidence type="ECO:0000313" key="2">
    <source>
        <dbReference type="EMBL" id="DAD92846.1"/>
    </source>
</evidence>
<reference evidence="2" key="1">
    <citation type="journal article" date="2021" name="Proc. Natl. Acad. Sci. U.S.A.">
        <title>A Catalog of Tens of Thousands of Viruses from Human Metagenomes Reveals Hidden Associations with Chronic Diseases.</title>
        <authorList>
            <person name="Tisza M.J."/>
            <person name="Buck C.B."/>
        </authorList>
    </citation>
    <scope>NUCLEOTIDE SEQUENCE</scope>
    <source>
        <strain evidence="2">CthSp75</strain>
    </source>
</reference>
<dbReference type="EMBL" id="BK015146">
    <property type="protein sequence ID" value="DAD92846.1"/>
    <property type="molecule type" value="Genomic_DNA"/>
</dbReference>
<name>A0A8S5NDS2_9CAUD</name>